<dbReference type="InterPro" id="IPR002347">
    <property type="entry name" value="SDR_fam"/>
</dbReference>
<dbReference type="NCBIfam" id="NF004526">
    <property type="entry name" value="PRK05872.1"/>
    <property type="match status" value="1"/>
</dbReference>
<evidence type="ECO:0000256" key="3">
    <source>
        <dbReference type="RuleBase" id="RU000363"/>
    </source>
</evidence>
<dbReference type="SUPFAM" id="SSF51735">
    <property type="entry name" value="NAD(P)-binding Rossmann-fold domains"/>
    <property type="match status" value="1"/>
</dbReference>
<reference evidence="5 6" key="1">
    <citation type="submission" date="2020-08" db="EMBL/GenBank/DDBJ databases">
        <title>Sequencing the genomes of 1000 actinobacteria strains.</title>
        <authorList>
            <person name="Klenk H.-P."/>
        </authorList>
    </citation>
    <scope>NUCLEOTIDE SEQUENCE [LARGE SCALE GENOMIC DNA]</scope>
    <source>
        <strain evidence="5 6">DSM 45582</strain>
    </source>
</reference>
<dbReference type="PRINTS" id="PR00081">
    <property type="entry name" value="GDHRDH"/>
</dbReference>
<dbReference type="PRINTS" id="PR00080">
    <property type="entry name" value="SDRFAMILY"/>
</dbReference>
<protein>
    <recommendedName>
        <fullName evidence="4">Ketoreductase domain-containing protein</fullName>
    </recommendedName>
</protein>
<evidence type="ECO:0000256" key="2">
    <source>
        <dbReference type="ARBA" id="ARBA00023002"/>
    </source>
</evidence>
<dbReference type="RefSeq" id="WP_184477211.1">
    <property type="nucleotide sequence ID" value="NZ_JACHIV010000001.1"/>
</dbReference>
<comment type="similarity">
    <text evidence="1 3">Belongs to the short-chain dehydrogenases/reductases (SDR) family.</text>
</comment>
<dbReference type="Pfam" id="PF00106">
    <property type="entry name" value="adh_short"/>
    <property type="match status" value="1"/>
</dbReference>
<name>A0A840NBJ6_9PSEU</name>
<dbReference type="GO" id="GO:0016020">
    <property type="term" value="C:membrane"/>
    <property type="evidence" value="ECO:0007669"/>
    <property type="project" value="TreeGrafter"/>
</dbReference>
<accession>A0A840NBJ6</accession>
<dbReference type="PANTHER" id="PTHR44196">
    <property type="entry name" value="DEHYDROGENASE/REDUCTASE SDR FAMILY MEMBER 7B"/>
    <property type="match status" value="1"/>
</dbReference>
<dbReference type="EMBL" id="JACHIV010000001">
    <property type="protein sequence ID" value="MBB5067588.1"/>
    <property type="molecule type" value="Genomic_DNA"/>
</dbReference>
<keyword evidence="2" id="KW-0560">Oxidoreductase</keyword>
<organism evidence="5 6">
    <name type="scientific">Saccharopolyspora gloriosae</name>
    <dbReference type="NCBI Taxonomy" id="455344"/>
    <lineage>
        <taxon>Bacteria</taxon>
        <taxon>Bacillati</taxon>
        <taxon>Actinomycetota</taxon>
        <taxon>Actinomycetes</taxon>
        <taxon>Pseudonocardiales</taxon>
        <taxon>Pseudonocardiaceae</taxon>
        <taxon>Saccharopolyspora</taxon>
    </lineage>
</organism>
<evidence type="ECO:0000313" key="5">
    <source>
        <dbReference type="EMBL" id="MBB5067588.1"/>
    </source>
</evidence>
<evidence type="ECO:0000259" key="4">
    <source>
        <dbReference type="SMART" id="SM00822"/>
    </source>
</evidence>
<comment type="caution">
    <text evidence="5">The sequence shown here is derived from an EMBL/GenBank/DDBJ whole genome shotgun (WGS) entry which is preliminary data.</text>
</comment>
<dbReference type="Proteomes" id="UP000580474">
    <property type="component" value="Unassembled WGS sequence"/>
</dbReference>
<keyword evidence="6" id="KW-1185">Reference proteome</keyword>
<dbReference type="InterPro" id="IPR057326">
    <property type="entry name" value="KR_dom"/>
</dbReference>
<dbReference type="PROSITE" id="PS00061">
    <property type="entry name" value="ADH_SHORT"/>
    <property type="match status" value="1"/>
</dbReference>
<feature type="domain" description="Ketoreductase" evidence="4">
    <location>
        <begin position="8"/>
        <end position="187"/>
    </location>
</feature>
<gene>
    <name evidence="5" type="ORF">BJ969_000676</name>
</gene>
<evidence type="ECO:0000313" key="6">
    <source>
        <dbReference type="Proteomes" id="UP000580474"/>
    </source>
</evidence>
<evidence type="ECO:0000256" key="1">
    <source>
        <dbReference type="ARBA" id="ARBA00006484"/>
    </source>
</evidence>
<proteinExistence type="inferred from homology"/>
<dbReference type="SMART" id="SM00822">
    <property type="entry name" value="PKS_KR"/>
    <property type="match status" value="1"/>
</dbReference>
<dbReference type="CDD" id="cd05233">
    <property type="entry name" value="SDR_c"/>
    <property type="match status" value="1"/>
</dbReference>
<dbReference type="InterPro" id="IPR020904">
    <property type="entry name" value="Sc_DH/Rdtase_CS"/>
</dbReference>
<sequence>MPSTMSGKVVLITGAARGIGAQTARELARRGARLSLTGLEPDELKAVTAELGDGHTWFEADVTDPDSLQAAIDGTVAAHGRIDVVIANAGIAPFGTVQNGDPHAFTKTIDVNINGVFHTARLALPHVIEQRGYVLVVSSLSAFAPMGGMAAYTASKAGAEALASALSSEVAHLGVAVGSAHPSWIDTDLVRDAKADLPSFREMRKRLPWPMHATTTVEKCAIAFADAVERRSRRVYVPRPVMLMHWLRNLPASKLVARIMAPSLRKIMPEMEREVAALGRSFSARNQALQGTPKQAPRGK</sequence>
<dbReference type="AlphaFoldDB" id="A0A840NBJ6"/>
<dbReference type="Gene3D" id="3.40.50.720">
    <property type="entry name" value="NAD(P)-binding Rossmann-like Domain"/>
    <property type="match status" value="1"/>
</dbReference>
<dbReference type="PANTHER" id="PTHR44196:SF1">
    <property type="entry name" value="DEHYDROGENASE_REDUCTASE SDR FAMILY MEMBER 7B"/>
    <property type="match status" value="1"/>
</dbReference>
<dbReference type="GO" id="GO:0016491">
    <property type="term" value="F:oxidoreductase activity"/>
    <property type="evidence" value="ECO:0007669"/>
    <property type="project" value="UniProtKB-KW"/>
</dbReference>
<dbReference type="InterPro" id="IPR036291">
    <property type="entry name" value="NAD(P)-bd_dom_sf"/>
</dbReference>